<dbReference type="GO" id="GO:0008237">
    <property type="term" value="F:metallopeptidase activity"/>
    <property type="evidence" value="ECO:0007669"/>
    <property type="project" value="UniProtKB-KW"/>
</dbReference>
<evidence type="ECO:0000256" key="2">
    <source>
        <dbReference type="ARBA" id="ARBA00001947"/>
    </source>
</evidence>
<dbReference type="OrthoDB" id="9880441at2759"/>
<dbReference type="InterPro" id="IPR023358">
    <property type="entry name" value="Peptidase_M18_dom2"/>
</dbReference>
<protein>
    <recommendedName>
        <fullName evidence="4">aspartyl aminopeptidase</fullName>
        <ecNumber evidence="4">3.4.11.21</ecNumber>
    </recommendedName>
</protein>
<dbReference type="Pfam" id="PF02127">
    <property type="entry name" value="Peptidase_M18"/>
    <property type="match status" value="2"/>
</dbReference>
<dbReference type="SUPFAM" id="SSF53187">
    <property type="entry name" value="Zn-dependent exopeptidases"/>
    <property type="match status" value="1"/>
</dbReference>
<sequence>MNASNLAPAKEFIDFVNQSPTPFHVVHNCVTRLEAKGFTRLHERDSWANGKLQRGGKYFVTRNQSTIIAFTVPPADKEKEKEEKPLGMSIVGCHTDSPRFIIKPVSKREKGGFAEVGVETYGGGIWATWLDRDLGIAGRVVVSGAKGASSSTYTSHLIHNPDPILRMPTLAIHLDRTVNDKLAYNAESQMVPILALASKELNKAFVDENNSSAEVSFADPLDITSHHHPILLHTIAKSLTEELGEEVTPSQIHDFELSLYDTQSSTIGGALSEFIFSPRIDNLFSSFAALQGLILASESPAPSDGRVSMIALFDHEEVGSVSAFGAESNFIESCIERVAVALKVEGESEAEAYQRTLASSFLLSSDVGHSCHPSFMDKHEDNHRSVPAAASAARPCLISTSGSPLINSGIAIKSNAKQRYATTSQTVFPLRRVAAEAGVPLQEYVVRNDMACGSTSVSFFSLWLSGRALSPITVGPLVSKIGLRTVDIGAPTLSMHSYASPSYLHRILHSLTFRTFSIREMAGTRDIAYLIDLFEKFFERFGHVDTLASTMD</sequence>
<dbReference type="GO" id="GO:0004177">
    <property type="term" value="F:aminopeptidase activity"/>
    <property type="evidence" value="ECO:0007669"/>
    <property type="project" value="UniProtKB-KW"/>
</dbReference>
<dbReference type="CDD" id="cd05658">
    <property type="entry name" value="M18_DAP"/>
    <property type="match status" value="1"/>
</dbReference>
<dbReference type="GO" id="GO:0000324">
    <property type="term" value="C:fungal-type vacuole"/>
    <property type="evidence" value="ECO:0007669"/>
    <property type="project" value="TreeGrafter"/>
</dbReference>
<evidence type="ECO:0000256" key="4">
    <source>
        <dbReference type="ARBA" id="ARBA00011965"/>
    </source>
</evidence>
<evidence type="ECO:0000256" key="10">
    <source>
        <dbReference type="ARBA" id="ARBA00023049"/>
    </source>
</evidence>
<keyword evidence="10 11" id="KW-0482">Metalloprotease</keyword>
<keyword evidence="7 11" id="KW-0479">Metal-binding</keyword>
<dbReference type="NCBIfam" id="NF002759">
    <property type="entry name" value="PRK02813.1"/>
    <property type="match status" value="1"/>
</dbReference>
<evidence type="ECO:0000256" key="7">
    <source>
        <dbReference type="ARBA" id="ARBA00022723"/>
    </source>
</evidence>
<evidence type="ECO:0000256" key="8">
    <source>
        <dbReference type="ARBA" id="ARBA00022801"/>
    </source>
</evidence>
<dbReference type="Gene3D" id="2.30.250.10">
    <property type="entry name" value="Aminopeptidase i, Domain 2"/>
    <property type="match status" value="1"/>
</dbReference>
<dbReference type="Gene3D" id="3.40.630.10">
    <property type="entry name" value="Zn peptidases"/>
    <property type="match status" value="1"/>
</dbReference>
<dbReference type="PRINTS" id="PR00932">
    <property type="entry name" value="AMINO1PTASE"/>
</dbReference>
<comment type="cofactor">
    <cofactor evidence="2">
        <name>Zn(2+)</name>
        <dbReference type="ChEBI" id="CHEBI:29105"/>
    </cofactor>
</comment>
<keyword evidence="6 11" id="KW-0645">Protease</keyword>
<keyword evidence="9 11" id="KW-0862">Zinc</keyword>
<dbReference type="FunFam" id="2.30.250.10:FF:000001">
    <property type="entry name" value="Aspartyl aminopeptidase 1"/>
    <property type="match status" value="1"/>
</dbReference>
<keyword evidence="13" id="KW-1185">Reference proteome</keyword>
<evidence type="ECO:0000256" key="9">
    <source>
        <dbReference type="ARBA" id="ARBA00022833"/>
    </source>
</evidence>
<evidence type="ECO:0000256" key="1">
    <source>
        <dbReference type="ARBA" id="ARBA00001335"/>
    </source>
</evidence>
<dbReference type="PANTHER" id="PTHR28570">
    <property type="entry name" value="ASPARTYL AMINOPEPTIDASE"/>
    <property type="match status" value="1"/>
</dbReference>
<keyword evidence="8 11" id="KW-0378">Hydrolase</keyword>
<comment type="catalytic activity">
    <reaction evidence="1">
        <text>Release of an N-terminal aspartate or glutamate from a peptide, with a preference for aspartate.</text>
        <dbReference type="EC" id="3.4.11.21"/>
    </reaction>
</comment>
<keyword evidence="5 11" id="KW-0031">Aminopeptidase</keyword>
<evidence type="ECO:0000256" key="5">
    <source>
        <dbReference type="ARBA" id="ARBA00022438"/>
    </source>
</evidence>
<dbReference type="InterPro" id="IPR001948">
    <property type="entry name" value="Peptidase_M18"/>
</dbReference>
<comment type="similarity">
    <text evidence="3 11">Belongs to the peptidase M18 family.</text>
</comment>
<evidence type="ECO:0000256" key="6">
    <source>
        <dbReference type="ARBA" id="ARBA00022670"/>
    </source>
</evidence>
<dbReference type="EMBL" id="CENE01000001">
    <property type="protein sequence ID" value="CEQ38993.1"/>
    <property type="molecule type" value="Genomic_DNA"/>
</dbReference>
<dbReference type="PANTHER" id="PTHR28570:SF3">
    <property type="entry name" value="ASPARTYL AMINOPEPTIDASE"/>
    <property type="match status" value="1"/>
</dbReference>
<dbReference type="GO" id="GO:0008270">
    <property type="term" value="F:zinc ion binding"/>
    <property type="evidence" value="ECO:0007669"/>
    <property type="project" value="InterPro"/>
</dbReference>
<evidence type="ECO:0000313" key="13">
    <source>
        <dbReference type="Proteomes" id="UP000243876"/>
    </source>
</evidence>
<organism evidence="12 13">
    <name type="scientific">Sporidiobolus salmonicolor</name>
    <name type="common">Yeast-like fungus</name>
    <name type="synonym">Sporobolomyces salmonicolor</name>
    <dbReference type="NCBI Taxonomy" id="5005"/>
    <lineage>
        <taxon>Eukaryota</taxon>
        <taxon>Fungi</taxon>
        <taxon>Dikarya</taxon>
        <taxon>Basidiomycota</taxon>
        <taxon>Pucciniomycotina</taxon>
        <taxon>Microbotryomycetes</taxon>
        <taxon>Sporidiobolales</taxon>
        <taxon>Sporidiobolaceae</taxon>
        <taxon>Sporobolomyces</taxon>
    </lineage>
</organism>
<proteinExistence type="inferred from homology"/>
<evidence type="ECO:0000256" key="11">
    <source>
        <dbReference type="RuleBase" id="RU004386"/>
    </source>
</evidence>
<dbReference type="AlphaFoldDB" id="A0A0D6EGS2"/>
<accession>A0A0D6EGS2</accession>
<dbReference type="EC" id="3.4.11.21" evidence="4"/>
<evidence type="ECO:0000256" key="3">
    <source>
        <dbReference type="ARBA" id="ARBA00008290"/>
    </source>
</evidence>
<name>A0A0D6EGS2_SPOSA</name>
<dbReference type="GO" id="GO:0006508">
    <property type="term" value="P:proteolysis"/>
    <property type="evidence" value="ECO:0007669"/>
    <property type="project" value="UniProtKB-KW"/>
</dbReference>
<dbReference type="Proteomes" id="UP000243876">
    <property type="component" value="Unassembled WGS sequence"/>
</dbReference>
<gene>
    <name evidence="12" type="primary">SPOSA6832_00476</name>
</gene>
<dbReference type="SUPFAM" id="SSF101821">
    <property type="entry name" value="Aminopeptidase/glucanase lid domain"/>
    <property type="match status" value="1"/>
</dbReference>
<evidence type="ECO:0000313" key="12">
    <source>
        <dbReference type="EMBL" id="CEQ38993.1"/>
    </source>
</evidence>
<reference evidence="13" key="1">
    <citation type="submission" date="2015-02" db="EMBL/GenBank/DDBJ databases">
        <authorList>
            <person name="Gon?alves P."/>
        </authorList>
    </citation>
    <scope>NUCLEOTIDE SEQUENCE [LARGE SCALE GENOMIC DNA]</scope>
</reference>